<evidence type="ECO:0000256" key="2">
    <source>
        <dbReference type="ARBA" id="ARBA00022692"/>
    </source>
</evidence>
<evidence type="ECO:0000256" key="5">
    <source>
        <dbReference type="ARBA" id="ARBA00023136"/>
    </source>
</evidence>
<dbReference type="InterPro" id="IPR045176">
    <property type="entry name" value="Got1"/>
</dbReference>
<comment type="subcellular location">
    <subcellularLocation>
        <location evidence="1">Golgi apparatus membrane</location>
        <topology evidence="1">Multi-pass membrane protein</topology>
    </subcellularLocation>
</comment>
<organism evidence="9 10">
    <name type="scientific">Marmota monax</name>
    <name type="common">Woodchuck</name>
    <dbReference type="NCBI Taxonomy" id="9995"/>
    <lineage>
        <taxon>Eukaryota</taxon>
        <taxon>Metazoa</taxon>
        <taxon>Chordata</taxon>
        <taxon>Craniata</taxon>
        <taxon>Vertebrata</taxon>
        <taxon>Euteleostomi</taxon>
        <taxon>Mammalia</taxon>
        <taxon>Eutheria</taxon>
        <taxon>Euarchontoglires</taxon>
        <taxon>Glires</taxon>
        <taxon>Rodentia</taxon>
        <taxon>Sciuromorpha</taxon>
        <taxon>Sciuridae</taxon>
        <taxon>Xerinae</taxon>
        <taxon>Marmotini</taxon>
        <taxon>Marmota</taxon>
    </lineage>
</organism>
<reference evidence="9" key="1">
    <citation type="submission" date="2019-04" db="EMBL/GenBank/DDBJ databases">
        <authorList>
            <person name="Alioto T."/>
            <person name="Alioto T."/>
        </authorList>
    </citation>
    <scope>NUCLEOTIDE SEQUENCE [LARGE SCALE GENOMIC DNA]</scope>
</reference>
<evidence type="ECO:0008006" key="11">
    <source>
        <dbReference type="Google" id="ProtNLM"/>
    </source>
</evidence>
<accession>A0A5E4AR77</accession>
<dbReference type="AlphaFoldDB" id="A0A5E4AR77"/>
<dbReference type="GO" id="GO:0005783">
    <property type="term" value="C:endoplasmic reticulum"/>
    <property type="evidence" value="ECO:0007669"/>
    <property type="project" value="TreeGrafter"/>
</dbReference>
<evidence type="ECO:0000256" key="8">
    <source>
        <dbReference type="SAM" id="Phobius"/>
    </source>
</evidence>
<dbReference type="GO" id="GO:0005184">
    <property type="term" value="F:neuropeptide hormone activity"/>
    <property type="evidence" value="ECO:0007669"/>
    <property type="project" value="InterPro"/>
</dbReference>
<feature type="transmembrane region" description="Helical" evidence="8">
    <location>
        <begin position="12"/>
        <end position="30"/>
    </location>
</feature>
<dbReference type="Pfam" id="PF15171">
    <property type="entry name" value="Spexin"/>
    <property type="match status" value="1"/>
</dbReference>
<dbReference type="Proteomes" id="UP000335636">
    <property type="component" value="Unassembled WGS sequence"/>
</dbReference>
<keyword evidence="5 8" id="KW-0472">Membrane</keyword>
<evidence type="ECO:0000313" key="9">
    <source>
        <dbReference type="EMBL" id="VTJ59907.1"/>
    </source>
</evidence>
<dbReference type="GO" id="GO:0000139">
    <property type="term" value="C:Golgi membrane"/>
    <property type="evidence" value="ECO:0007669"/>
    <property type="project" value="UniProtKB-SubCell"/>
</dbReference>
<protein>
    <recommendedName>
        <fullName evidence="11">Vesicle transport protein GOT1B</fullName>
    </recommendedName>
</protein>
<dbReference type="InterPro" id="IPR028126">
    <property type="entry name" value="Spexin"/>
</dbReference>
<keyword evidence="10" id="KW-1185">Reference proteome</keyword>
<feature type="transmembrane region" description="Helical" evidence="8">
    <location>
        <begin position="36"/>
        <end position="56"/>
    </location>
</feature>
<feature type="transmembrane region" description="Helical" evidence="8">
    <location>
        <begin position="142"/>
        <end position="160"/>
    </location>
</feature>
<evidence type="ECO:0000256" key="1">
    <source>
        <dbReference type="ARBA" id="ARBA00004653"/>
    </source>
</evidence>
<comment type="function">
    <text evidence="6">May be involved in fusion of ER-derived transport vesicles with the Golgi complex.</text>
</comment>
<gene>
    <name evidence="9" type="ORF">MONAX_5E035322</name>
</gene>
<feature type="transmembrane region" description="Helical" evidence="8">
    <location>
        <begin position="68"/>
        <end position="95"/>
    </location>
</feature>
<evidence type="ECO:0000256" key="3">
    <source>
        <dbReference type="ARBA" id="ARBA00022989"/>
    </source>
</evidence>
<keyword evidence="4" id="KW-0333">Golgi apparatus</keyword>
<dbReference type="GO" id="GO:0042147">
    <property type="term" value="P:retrograde transport, endosome to Golgi"/>
    <property type="evidence" value="ECO:0007669"/>
    <property type="project" value="InterPro"/>
</dbReference>
<dbReference type="Pfam" id="PF04178">
    <property type="entry name" value="Got1"/>
    <property type="match status" value="1"/>
</dbReference>
<dbReference type="PANTHER" id="PTHR21493:SF79">
    <property type="entry name" value="VESICLE TRANSPORT PROTEIN GOT1B"/>
    <property type="match status" value="1"/>
</dbReference>
<sequence>MISLTDTQKIGMGLTGFGVFFLFFGMILFFDKALLAIGNVLFVAGLAFVIGLERTFRFFFQKHKMKATGFFLGGVFVVLIGWPLIGMIFEIYGFFLLFRGFFPVVVGFIRRVPVLGSLLNLPGIRSFVDKVGESNNMGAKSLTAATLALLLMFSVLGNSAPQKLFNRRNWTPQAMLYLKGAQGRRFISDQSLRKDLSDRLPPGE</sequence>
<dbReference type="EMBL" id="CABDUW010000132">
    <property type="protein sequence ID" value="VTJ59907.1"/>
    <property type="molecule type" value="Genomic_DNA"/>
</dbReference>
<evidence type="ECO:0000256" key="7">
    <source>
        <dbReference type="ARBA" id="ARBA00025799"/>
    </source>
</evidence>
<proteinExistence type="inferred from homology"/>
<keyword evidence="2 8" id="KW-0812">Transmembrane</keyword>
<comment type="caution">
    <text evidence="9">The sequence shown here is derived from an EMBL/GenBank/DDBJ whole genome shotgun (WGS) entry which is preliminary data.</text>
</comment>
<name>A0A5E4AR77_MARMO</name>
<dbReference type="GO" id="GO:0006888">
    <property type="term" value="P:endoplasmic reticulum to Golgi vesicle-mediated transport"/>
    <property type="evidence" value="ECO:0007669"/>
    <property type="project" value="InterPro"/>
</dbReference>
<evidence type="ECO:0000313" key="10">
    <source>
        <dbReference type="Proteomes" id="UP000335636"/>
    </source>
</evidence>
<keyword evidence="3 8" id="KW-1133">Transmembrane helix</keyword>
<comment type="similarity">
    <text evidence="7">Belongs to the GOT1 family.</text>
</comment>
<dbReference type="PANTHER" id="PTHR21493">
    <property type="entry name" value="CGI-141-RELATED/LIPASE CONTAINING PROTEIN"/>
    <property type="match status" value="1"/>
</dbReference>
<evidence type="ECO:0000256" key="6">
    <source>
        <dbReference type="ARBA" id="ARBA00024660"/>
    </source>
</evidence>
<dbReference type="InterPro" id="IPR007305">
    <property type="entry name" value="Vesicle_transpt_Got1/SFT2"/>
</dbReference>
<evidence type="ECO:0000256" key="4">
    <source>
        <dbReference type="ARBA" id="ARBA00023034"/>
    </source>
</evidence>
<dbReference type="GO" id="GO:0005829">
    <property type="term" value="C:cytosol"/>
    <property type="evidence" value="ECO:0007669"/>
    <property type="project" value="GOC"/>
</dbReference>